<keyword evidence="4 6" id="KW-1133">Transmembrane helix</keyword>
<feature type="transmembrane region" description="Helical" evidence="6">
    <location>
        <begin position="120"/>
        <end position="142"/>
    </location>
</feature>
<gene>
    <name evidence="8" type="ORF">AB840_02365</name>
</gene>
<evidence type="ECO:0000256" key="4">
    <source>
        <dbReference type="ARBA" id="ARBA00022989"/>
    </source>
</evidence>
<dbReference type="STRING" id="39029.BSR42_03305"/>
<evidence type="ECO:0000313" key="9">
    <source>
        <dbReference type="Proteomes" id="UP000036503"/>
    </source>
</evidence>
<evidence type="ECO:0000256" key="3">
    <source>
        <dbReference type="ARBA" id="ARBA00022692"/>
    </source>
</evidence>
<dbReference type="InterPro" id="IPR018076">
    <property type="entry name" value="T2SS_GspF_dom"/>
</dbReference>
<protein>
    <recommendedName>
        <fullName evidence="7">Type II secretion system protein GspF domain-containing protein</fullName>
    </recommendedName>
</protein>
<feature type="transmembrane region" description="Helical" evidence="6">
    <location>
        <begin position="83"/>
        <end position="108"/>
    </location>
</feature>
<dbReference type="PANTHER" id="PTHR35007:SF2">
    <property type="entry name" value="PILUS ASSEMBLE PROTEIN"/>
    <property type="match status" value="1"/>
</dbReference>
<reference evidence="8 9" key="1">
    <citation type="submission" date="2015-06" db="EMBL/GenBank/DDBJ databases">
        <title>Draft genome sequence of beer spoilage bacterium Megasphaera cerevisiae type strain 20462.</title>
        <authorList>
            <person name="Kutumbaka K."/>
            <person name="Pasmowitz J."/>
            <person name="Mategko J."/>
            <person name="Reyes D."/>
            <person name="Friedrich A."/>
            <person name="Han S."/>
            <person name="Martens-Habbena W."/>
            <person name="Neal-McKinney J."/>
            <person name="Janagama H.K."/>
            <person name="Nadala C."/>
            <person name="Samadpour M."/>
        </authorList>
    </citation>
    <scope>NUCLEOTIDE SEQUENCE [LARGE SCALE GENOMIC DNA]</scope>
    <source>
        <strain evidence="8 9">DSM 20462</strain>
    </source>
</reference>
<evidence type="ECO:0000259" key="7">
    <source>
        <dbReference type="Pfam" id="PF00482"/>
    </source>
</evidence>
<evidence type="ECO:0000256" key="1">
    <source>
        <dbReference type="ARBA" id="ARBA00004651"/>
    </source>
</evidence>
<dbReference type="Proteomes" id="UP000036503">
    <property type="component" value="Unassembled WGS sequence"/>
</dbReference>
<evidence type="ECO:0000313" key="8">
    <source>
        <dbReference type="EMBL" id="KMO87585.1"/>
    </source>
</evidence>
<proteinExistence type="predicted"/>
<comment type="subcellular location">
    <subcellularLocation>
        <location evidence="1">Cell membrane</location>
        <topology evidence="1">Multi-pass membrane protein</topology>
    </subcellularLocation>
</comment>
<sequence>MIFISYGIRMYSARYVVHNRVQGLQVIDIMSAGRRQRRQSLRDSFRQIGHWIMTFIGNRVKTMTPLALYQALERRIMWAGKQYIWDAGTFFFVMVCCGLLLCILSLGVVVKGQFQLGQRIVVLLLMFFSGAFIPWFCLSVMVTRRRQGIIAQLSDIMDLVCISVQAGLSFDAALARVGRRMKGPMVEESNRMLHDIRMGMPRREALTHMAQRCDVSSVYMFVAAVIQSESLGSSMSHTLQIQADNIRERHRQNVREKAMKLPVKLIFPLAIFIFLTIFIVILGPVILSMMTQGKGFL</sequence>
<dbReference type="AlphaFoldDB" id="A0A0J6WVQ0"/>
<dbReference type="Pfam" id="PF00482">
    <property type="entry name" value="T2SSF"/>
    <property type="match status" value="1"/>
</dbReference>
<keyword evidence="3 6" id="KW-0812">Transmembrane</keyword>
<keyword evidence="2" id="KW-1003">Cell membrane</keyword>
<dbReference type="InParanoid" id="A0A0J6WVQ0"/>
<accession>A0A0J6WVQ0</accession>
<dbReference type="PANTHER" id="PTHR35007">
    <property type="entry name" value="INTEGRAL MEMBRANE PROTEIN-RELATED"/>
    <property type="match status" value="1"/>
</dbReference>
<evidence type="ECO:0000256" key="5">
    <source>
        <dbReference type="ARBA" id="ARBA00023136"/>
    </source>
</evidence>
<evidence type="ECO:0000256" key="6">
    <source>
        <dbReference type="SAM" id="Phobius"/>
    </source>
</evidence>
<feature type="transmembrane region" description="Helical" evidence="6">
    <location>
        <begin position="265"/>
        <end position="287"/>
    </location>
</feature>
<feature type="domain" description="Type II secretion system protein GspF" evidence="7">
    <location>
        <begin position="158"/>
        <end position="282"/>
    </location>
</feature>
<dbReference type="EMBL" id="LEKT01000004">
    <property type="protein sequence ID" value="KMO87585.1"/>
    <property type="molecule type" value="Genomic_DNA"/>
</dbReference>
<name>A0A0J6WVQ0_9FIRM</name>
<dbReference type="PATRIC" id="fig|1122219.3.peg.1714"/>
<keyword evidence="9" id="KW-1185">Reference proteome</keyword>
<dbReference type="GO" id="GO:0005886">
    <property type="term" value="C:plasma membrane"/>
    <property type="evidence" value="ECO:0007669"/>
    <property type="project" value="UniProtKB-SubCell"/>
</dbReference>
<evidence type="ECO:0000256" key="2">
    <source>
        <dbReference type="ARBA" id="ARBA00022475"/>
    </source>
</evidence>
<organism evidence="8 9">
    <name type="scientific">Megasphaera cerevisiae DSM 20462</name>
    <dbReference type="NCBI Taxonomy" id="1122219"/>
    <lineage>
        <taxon>Bacteria</taxon>
        <taxon>Bacillati</taxon>
        <taxon>Bacillota</taxon>
        <taxon>Negativicutes</taxon>
        <taxon>Veillonellales</taxon>
        <taxon>Veillonellaceae</taxon>
        <taxon>Megasphaera</taxon>
    </lineage>
</organism>
<keyword evidence="5 6" id="KW-0472">Membrane</keyword>
<comment type="caution">
    <text evidence="8">The sequence shown here is derived from an EMBL/GenBank/DDBJ whole genome shotgun (WGS) entry which is preliminary data.</text>
</comment>